<dbReference type="Proteomes" id="UP000827092">
    <property type="component" value="Unassembled WGS sequence"/>
</dbReference>
<dbReference type="AlphaFoldDB" id="A0AAV6U9A0"/>
<organism evidence="1 2">
    <name type="scientific">Oedothorax gibbosus</name>
    <dbReference type="NCBI Taxonomy" id="931172"/>
    <lineage>
        <taxon>Eukaryota</taxon>
        <taxon>Metazoa</taxon>
        <taxon>Ecdysozoa</taxon>
        <taxon>Arthropoda</taxon>
        <taxon>Chelicerata</taxon>
        <taxon>Arachnida</taxon>
        <taxon>Araneae</taxon>
        <taxon>Araneomorphae</taxon>
        <taxon>Entelegynae</taxon>
        <taxon>Araneoidea</taxon>
        <taxon>Linyphiidae</taxon>
        <taxon>Erigoninae</taxon>
        <taxon>Oedothorax</taxon>
    </lineage>
</organism>
<keyword evidence="2" id="KW-1185">Reference proteome</keyword>
<protein>
    <submittedName>
        <fullName evidence="1">Uncharacterized protein</fullName>
    </submittedName>
</protein>
<evidence type="ECO:0000313" key="1">
    <source>
        <dbReference type="EMBL" id="KAG8180050.1"/>
    </source>
</evidence>
<accession>A0AAV6U9A0</accession>
<name>A0AAV6U9A0_9ARAC</name>
<dbReference type="EMBL" id="JAFNEN010000588">
    <property type="protein sequence ID" value="KAG8180050.1"/>
    <property type="molecule type" value="Genomic_DNA"/>
</dbReference>
<proteinExistence type="predicted"/>
<comment type="caution">
    <text evidence="1">The sequence shown here is derived from an EMBL/GenBank/DDBJ whole genome shotgun (WGS) entry which is preliminary data.</text>
</comment>
<reference evidence="1 2" key="1">
    <citation type="journal article" date="2022" name="Nat. Ecol. Evol.">
        <title>A masculinizing supergene underlies an exaggerated male reproductive morph in a spider.</title>
        <authorList>
            <person name="Hendrickx F."/>
            <person name="De Corte Z."/>
            <person name="Sonet G."/>
            <person name="Van Belleghem S.M."/>
            <person name="Kostlbacher S."/>
            <person name="Vangestel C."/>
        </authorList>
    </citation>
    <scope>NUCLEOTIDE SEQUENCE [LARGE SCALE GENOMIC DNA]</scope>
    <source>
        <strain evidence="1">W744_W776</strain>
    </source>
</reference>
<sequence length="146" mass="17083">MGRGKKRKETSPSVIKTIQIVRNLFLQFFNFRKAVHFQIEKERNAFQYRFDVDPSSDVYPSVPQWVYCRVFTVFRFKTPKQWPDKGPVVNQKLFFLLYIPPDCVIMGKIVKVDLPLLCLWGRTALPINKEGDGNKHRGRPDLVSLP</sequence>
<gene>
    <name evidence="1" type="ORF">JTE90_023667</name>
</gene>
<evidence type="ECO:0000313" key="2">
    <source>
        <dbReference type="Proteomes" id="UP000827092"/>
    </source>
</evidence>